<organism evidence="3">
    <name type="scientific">Chromera velia CCMP2878</name>
    <dbReference type="NCBI Taxonomy" id="1169474"/>
    <lineage>
        <taxon>Eukaryota</taxon>
        <taxon>Sar</taxon>
        <taxon>Alveolata</taxon>
        <taxon>Colpodellida</taxon>
        <taxon>Chromeraceae</taxon>
        <taxon>Chromera</taxon>
    </lineage>
</organism>
<proteinExistence type="predicted"/>
<feature type="non-terminal residue" evidence="3">
    <location>
        <position position="1"/>
    </location>
</feature>
<feature type="region of interest" description="Disordered" evidence="1">
    <location>
        <begin position="235"/>
        <end position="267"/>
    </location>
</feature>
<name>A0A0G4HHK8_9ALVE</name>
<feature type="compositionally biased region" description="Polar residues" evidence="1">
    <location>
        <begin position="201"/>
        <end position="213"/>
    </location>
</feature>
<dbReference type="EMBL" id="CDMZ01002725">
    <property type="protein sequence ID" value="CEM43618.1"/>
    <property type="molecule type" value="Genomic_DNA"/>
</dbReference>
<feature type="region of interest" description="Disordered" evidence="1">
    <location>
        <begin position="121"/>
        <end position="152"/>
    </location>
</feature>
<feature type="region of interest" description="Disordered" evidence="1">
    <location>
        <begin position="199"/>
        <end position="222"/>
    </location>
</feature>
<gene>
    <name evidence="3" type="ORF">Cvel_27677</name>
</gene>
<dbReference type="InterPro" id="IPR005162">
    <property type="entry name" value="Retrotrans_gag_dom"/>
</dbReference>
<evidence type="ECO:0000313" key="3">
    <source>
        <dbReference type="EMBL" id="CEM43618.1"/>
    </source>
</evidence>
<evidence type="ECO:0000256" key="1">
    <source>
        <dbReference type="SAM" id="MobiDB-lite"/>
    </source>
</evidence>
<dbReference type="Pfam" id="PF03732">
    <property type="entry name" value="Retrotrans_gag"/>
    <property type="match status" value="1"/>
</dbReference>
<dbReference type="VEuPathDB" id="CryptoDB:Cvel_27677"/>
<reference evidence="3" key="1">
    <citation type="submission" date="2014-11" db="EMBL/GenBank/DDBJ databases">
        <authorList>
            <person name="Otto D Thomas"/>
            <person name="Naeem Raeece"/>
        </authorList>
    </citation>
    <scope>NUCLEOTIDE SEQUENCE</scope>
</reference>
<evidence type="ECO:0000259" key="2">
    <source>
        <dbReference type="Pfam" id="PF03732"/>
    </source>
</evidence>
<feature type="domain" description="Retrotransposon gag" evidence="2">
    <location>
        <begin position="4"/>
        <end position="79"/>
    </location>
</feature>
<sequence length="360" mass="40029">DLKEWFDLYEVKNRPFQNWESLKAAFIKHYSDTLARQKARKDLKKCRCTGVGVDDYNKRFKPLVTKLKGQLIKEDIVEDYISDLPADVRLETNKAHPVNLVIAMKTASELEVFLSGGEGPRGGIRDFQRPSAFESGGESAQRNSPLGQEEGPVPMDLCGREGVSDATSQGILLGSVQVPSLDSAETSVECGDLLAEGTLGTRRTTGDSVETSGRGNGGRAEADTREIAEGLELHSRPPKHGHLWASHSREGDAETVVPEEEEEVEGSRQIEMTRQLVRCLQILEDSWSSQSLRFWFRGKLIYWVPDVELEEEDEEQTFSTPPLLSSVQAKRAIRKGAVCHLVRLQTEIPFSESTGVACRD</sequence>
<accession>A0A0G4HHK8</accession>
<dbReference type="AlphaFoldDB" id="A0A0G4HHK8"/>
<protein>
    <recommendedName>
        <fullName evidence="2">Retrotransposon gag domain-containing protein</fullName>
    </recommendedName>
</protein>